<dbReference type="AlphaFoldDB" id="A0AAW0REY0"/>
<protein>
    <submittedName>
        <fullName evidence="3">Nitrogen permease regulator 2</fullName>
    </submittedName>
</protein>
<evidence type="ECO:0000256" key="1">
    <source>
        <dbReference type="ARBA" id="ARBA00008433"/>
    </source>
</evidence>
<dbReference type="PANTHER" id="PTHR12991">
    <property type="entry name" value="NITROGEN PERMEASE REGULATOR 2/TUMOR SUPPRESSOR CANDIDATE 4"/>
    <property type="match status" value="1"/>
</dbReference>
<feature type="region of interest" description="Disordered" evidence="2">
    <location>
        <begin position="432"/>
        <end position="551"/>
    </location>
</feature>
<name>A0AAW0REY0_9PEZI</name>
<dbReference type="Proteomes" id="UP001392437">
    <property type="component" value="Unassembled WGS sequence"/>
</dbReference>
<feature type="compositionally biased region" description="Acidic residues" evidence="2">
    <location>
        <begin position="514"/>
        <end position="535"/>
    </location>
</feature>
<feature type="compositionally biased region" description="Basic and acidic residues" evidence="2">
    <location>
        <begin position="503"/>
        <end position="513"/>
    </location>
</feature>
<sequence length="594" mass="66817">MIQGIFYARFLPQEGTKIVAQSPPGCIVATSFGPHLKPPLVDFDIIQEYIIPRKAFFNRFLTVNTPDNKHSILGFPVCIPHERYHRNEFIFNFGLVVESDCDVLPYEKLVRRLAVTFAEMERQNGYLRTEGAAGAVDDGRRPIESLLEIVKEDLNNYGECMIPVDEANTLNMKLFPYHPPPAPVRGWHVPVPKMKLVDLVDPTWDLTLQKIIPHVDGVNDVRRVAWLADVSLALTQTALQHLLYYDTILLLDMFFFASCYAPRPGIHDFITNRDGLVDECAGYVCTGGALPDDTKTNNPSASSAGPADMRPATPQQPPPPPLRTISESHRLSSASLSTLHAGSAAAAPKPDAAAAAAAGLRVTNYQLVKLMTTFCVGRSVMEWIKLHQDAGLRVLSLVDVRRLVQFGVIKGLLYRVHKYVVSKQYLALLASGQAHPRQPRPQQHKRRPGQQQQQQQQPPQPQPPLQPKARNQQEQQKGQQQQQQQQQGTSHKLSRHSSRRGLHTWDIHDKNNNSDDEDEDDDDDDDDSNGNEEEERERARLSSHEHQGDPLQRYTDGCHSFDQIITEQNLADADIMEKLKSFRAPAGDLTVFYR</sequence>
<feature type="compositionally biased region" description="Basic residues" evidence="2">
    <location>
        <begin position="492"/>
        <end position="502"/>
    </location>
</feature>
<dbReference type="GO" id="GO:0005774">
    <property type="term" value="C:vacuolar membrane"/>
    <property type="evidence" value="ECO:0007669"/>
    <property type="project" value="TreeGrafter"/>
</dbReference>
<accession>A0AAW0REY0</accession>
<evidence type="ECO:0000313" key="3">
    <source>
        <dbReference type="EMBL" id="KAK8133314.1"/>
    </source>
</evidence>
<dbReference type="GO" id="GO:0010508">
    <property type="term" value="P:positive regulation of autophagy"/>
    <property type="evidence" value="ECO:0007669"/>
    <property type="project" value="TreeGrafter"/>
</dbReference>
<dbReference type="GO" id="GO:1904262">
    <property type="term" value="P:negative regulation of TORC1 signaling"/>
    <property type="evidence" value="ECO:0007669"/>
    <property type="project" value="TreeGrafter"/>
</dbReference>
<feature type="compositionally biased region" description="Basic and acidic residues" evidence="2">
    <location>
        <begin position="536"/>
        <end position="548"/>
    </location>
</feature>
<feature type="region of interest" description="Disordered" evidence="2">
    <location>
        <begin position="292"/>
        <end position="326"/>
    </location>
</feature>
<gene>
    <name evidence="3" type="ORF">PG999_001487</name>
</gene>
<evidence type="ECO:0000313" key="4">
    <source>
        <dbReference type="Proteomes" id="UP001392437"/>
    </source>
</evidence>
<dbReference type="Pfam" id="PF06218">
    <property type="entry name" value="NPR2"/>
    <property type="match status" value="1"/>
</dbReference>
<dbReference type="GO" id="GO:0005096">
    <property type="term" value="F:GTPase activator activity"/>
    <property type="evidence" value="ECO:0007669"/>
    <property type="project" value="TreeGrafter"/>
</dbReference>
<proteinExistence type="inferred from homology"/>
<feature type="compositionally biased region" description="Low complexity" evidence="2">
    <location>
        <begin position="467"/>
        <end position="487"/>
    </location>
</feature>
<organism evidence="3 4">
    <name type="scientific">Apiospora kogelbergensis</name>
    <dbReference type="NCBI Taxonomy" id="1337665"/>
    <lineage>
        <taxon>Eukaryota</taxon>
        <taxon>Fungi</taxon>
        <taxon>Dikarya</taxon>
        <taxon>Ascomycota</taxon>
        <taxon>Pezizomycotina</taxon>
        <taxon>Sordariomycetes</taxon>
        <taxon>Xylariomycetidae</taxon>
        <taxon>Amphisphaeriales</taxon>
        <taxon>Apiosporaceae</taxon>
        <taxon>Apiospora</taxon>
    </lineage>
</organism>
<dbReference type="EMBL" id="JAQQWP010000001">
    <property type="protein sequence ID" value="KAK8133314.1"/>
    <property type="molecule type" value="Genomic_DNA"/>
</dbReference>
<keyword evidence="4" id="KW-1185">Reference proteome</keyword>
<comment type="caution">
    <text evidence="3">The sequence shown here is derived from an EMBL/GenBank/DDBJ whole genome shotgun (WGS) entry which is preliminary data.</text>
</comment>
<dbReference type="GO" id="GO:1990130">
    <property type="term" value="C:GATOR1 complex"/>
    <property type="evidence" value="ECO:0007669"/>
    <property type="project" value="TreeGrafter"/>
</dbReference>
<evidence type="ECO:0000256" key="2">
    <source>
        <dbReference type="SAM" id="MobiDB-lite"/>
    </source>
</evidence>
<dbReference type="InterPro" id="IPR009348">
    <property type="entry name" value="NPR2-like"/>
</dbReference>
<reference evidence="3 4" key="1">
    <citation type="submission" date="2023-01" db="EMBL/GenBank/DDBJ databases">
        <title>Analysis of 21 Apiospora genomes using comparative genomics revels a genus with tremendous synthesis potential of carbohydrate active enzymes and secondary metabolites.</title>
        <authorList>
            <person name="Sorensen T."/>
        </authorList>
    </citation>
    <scope>NUCLEOTIDE SEQUENCE [LARGE SCALE GENOMIC DNA]</scope>
    <source>
        <strain evidence="3 4">CBS 117206</strain>
    </source>
</reference>
<dbReference type="SUPFAM" id="SSF81995">
    <property type="entry name" value="beta-sandwich domain of Sec23/24"/>
    <property type="match status" value="1"/>
</dbReference>
<comment type="similarity">
    <text evidence="1">Belongs to the NPR2 family.</text>
</comment>
<dbReference type="PANTHER" id="PTHR12991:SF10">
    <property type="entry name" value="GATOR COMPLEX PROTEIN NPRL2"/>
    <property type="match status" value="1"/>
</dbReference>